<dbReference type="Gene3D" id="2.30.39.10">
    <property type="entry name" value="Alpha-1-antitrypsin, domain 1"/>
    <property type="match status" value="1"/>
</dbReference>
<dbReference type="Proteomes" id="UP000031668">
    <property type="component" value="Unassembled WGS sequence"/>
</dbReference>
<dbReference type="SUPFAM" id="SSF56574">
    <property type="entry name" value="Serpins"/>
    <property type="match status" value="1"/>
</dbReference>
<name>A0A0C2JB26_THEKT</name>
<dbReference type="SMART" id="SM00093">
    <property type="entry name" value="SERPIN"/>
    <property type="match status" value="1"/>
</dbReference>
<dbReference type="CDD" id="cd00172">
    <property type="entry name" value="serpin"/>
    <property type="match status" value="1"/>
</dbReference>
<dbReference type="EMBL" id="JWZT01000046">
    <property type="protein sequence ID" value="KII75069.1"/>
    <property type="molecule type" value="Genomic_DNA"/>
</dbReference>
<evidence type="ECO:0000259" key="4">
    <source>
        <dbReference type="SMART" id="SM00093"/>
    </source>
</evidence>
<feature type="transmembrane region" description="Helical" evidence="3">
    <location>
        <begin position="12"/>
        <end position="32"/>
    </location>
</feature>
<evidence type="ECO:0000256" key="1">
    <source>
        <dbReference type="ARBA" id="ARBA00009500"/>
    </source>
</evidence>
<comment type="similarity">
    <text evidence="1 2">Belongs to the serpin family.</text>
</comment>
<dbReference type="InterPro" id="IPR042178">
    <property type="entry name" value="Serpin_sf_1"/>
</dbReference>
<keyword evidence="3" id="KW-1133">Transmembrane helix</keyword>
<dbReference type="InterPro" id="IPR042185">
    <property type="entry name" value="Serpin_sf_2"/>
</dbReference>
<dbReference type="InterPro" id="IPR036186">
    <property type="entry name" value="Serpin_sf"/>
</dbReference>
<protein>
    <submittedName>
        <fullName evidence="5">Glia-derived nexin</fullName>
    </submittedName>
</protein>
<dbReference type="Pfam" id="PF00079">
    <property type="entry name" value="Serpin"/>
    <property type="match status" value="1"/>
</dbReference>
<dbReference type="Gene3D" id="3.30.497.10">
    <property type="entry name" value="Antithrombin, subunit I, domain 2"/>
    <property type="match status" value="1"/>
</dbReference>
<reference evidence="5 6" key="1">
    <citation type="journal article" date="2014" name="Genome Biol. Evol.">
        <title>The genome of the myxosporean Thelohanellus kitauei shows adaptations to nutrient acquisition within its fish host.</title>
        <authorList>
            <person name="Yang Y."/>
            <person name="Xiong J."/>
            <person name="Zhou Z."/>
            <person name="Huo F."/>
            <person name="Miao W."/>
            <person name="Ran C."/>
            <person name="Liu Y."/>
            <person name="Zhang J."/>
            <person name="Feng J."/>
            <person name="Wang M."/>
            <person name="Wang M."/>
            <person name="Wang L."/>
            <person name="Yao B."/>
        </authorList>
    </citation>
    <scope>NUCLEOTIDE SEQUENCE [LARGE SCALE GENOMIC DNA]</scope>
    <source>
        <strain evidence="5">Wuqing</strain>
    </source>
</reference>
<evidence type="ECO:0000313" key="6">
    <source>
        <dbReference type="Proteomes" id="UP000031668"/>
    </source>
</evidence>
<dbReference type="InterPro" id="IPR000215">
    <property type="entry name" value="Serpin_fam"/>
</dbReference>
<keyword evidence="3" id="KW-0812">Transmembrane</keyword>
<dbReference type="InterPro" id="IPR023796">
    <property type="entry name" value="Serpin_dom"/>
</dbReference>
<dbReference type="InterPro" id="IPR023795">
    <property type="entry name" value="Serpin_CS"/>
</dbReference>
<dbReference type="AlphaFoldDB" id="A0A0C2JB26"/>
<dbReference type="OMA" id="AFINGWV"/>
<gene>
    <name evidence="5" type="ORF">RF11_03141</name>
</gene>
<evidence type="ECO:0000313" key="5">
    <source>
        <dbReference type="EMBL" id="KII75069.1"/>
    </source>
</evidence>
<dbReference type="OrthoDB" id="5966977at2759"/>
<organism evidence="5 6">
    <name type="scientific">Thelohanellus kitauei</name>
    <name type="common">Myxosporean</name>
    <dbReference type="NCBI Taxonomy" id="669202"/>
    <lineage>
        <taxon>Eukaryota</taxon>
        <taxon>Metazoa</taxon>
        <taxon>Cnidaria</taxon>
        <taxon>Myxozoa</taxon>
        <taxon>Myxosporea</taxon>
        <taxon>Bivalvulida</taxon>
        <taxon>Platysporina</taxon>
        <taxon>Myxobolidae</taxon>
        <taxon>Thelohanellus</taxon>
    </lineage>
</organism>
<comment type="caution">
    <text evidence="5">The sequence shown here is derived from an EMBL/GenBank/DDBJ whole genome shotgun (WGS) entry which is preliminary data.</text>
</comment>
<sequence length="367" mass="42690">MTHLVHSQNYTGNIAFSGPSLYIMMSIIYAGLKGPIRTKLARLLGYDFYGIQYMESWSLTGIGYRLSRLEHAIQSKISMKSAIIYSFNISSIFVNNSGEVVDLEYQEWNFSNTEKMTRKINQWARKNTRGSIHDLYRRPLDKDTKMILITSLYMFADWWVPFDPMKTRYEIFTDDTGKKFDVKMMKQIGSYKIKTDVINNFSIIFIPMIKGGLYASIVLPRIGHPIQDTLKYLKVKHICKEWDNIQRHFITAGTYDAVLKLPKFKIITENRFINTFIHLNVSELFEPGMADFGFTTSPNVFINDFMQLTTIVVDEFSTGLNIKDEPELSTRFTRNKFYVDRSFLFLIYSSYSTEVLLSVTVTNPNRN</sequence>
<dbReference type="PANTHER" id="PTHR11461:SF211">
    <property type="entry name" value="GH10112P-RELATED"/>
    <property type="match status" value="1"/>
</dbReference>
<dbReference type="GO" id="GO:0005615">
    <property type="term" value="C:extracellular space"/>
    <property type="evidence" value="ECO:0007669"/>
    <property type="project" value="InterPro"/>
</dbReference>
<dbReference type="GO" id="GO:0004867">
    <property type="term" value="F:serine-type endopeptidase inhibitor activity"/>
    <property type="evidence" value="ECO:0007669"/>
    <property type="project" value="InterPro"/>
</dbReference>
<proteinExistence type="inferred from homology"/>
<keyword evidence="6" id="KW-1185">Reference proteome</keyword>
<accession>A0A0C2JB26</accession>
<dbReference type="PROSITE" id="PS00284">
    <property type="entry name" value="SERPIN"/>
    <property type="match status" value="1"/>
</dbReference>
<feature type="domain" description="Serpin" evidence="4">
    <location>
        <begin position="2"/>
        <end position="364"/>
    </location>
</feature>
<evidence type="ECO:0000256" key="3">
    <source>
        <dbReference type="SAM" id="Phobius"/>
    </source>
</evidence>
<keyword evidence="3" id="KW-0472">Membrane</keyword>
<dbReference type="PANTHER" id="PTHR11461">
    <property type="entry name" value="SERINE PROTEASE INHIBITOR, SERPIN"/>
    <property type="match status" value="1"/>
</dbReference>
<evidence type="ECO:0000256" key="2">
    <source>
        <dbReference type="RuleBase" id="RU000411"/>
    </source>
</evidence>